<dbReference type="EMBL" id="CP089280">
    <property type="protein sequence ID" value="USP82001.1"/>
    <property type="molecule type" value="Genomic_DNA"/>
</dbReference>
<dbReference type="Proteomes" id="UP001056012">
    <property type="component" value="Chromosome 7"/>
</dbReference>
<sequence length="326" mass="37732">MVLPSIYPFPGSPDLGRRVQDRLKKVNEQFPALAPTTLEDFRRVADELSTISDVPPERTLLFRAHNQPAADQSGVYISAARKILFNDEYRQKRSVQEFIKSLGRHLGKKDIEDQTGKRIKTQFTSTSPRLEWTLHLTGQKSNKLQDQVDFVIFDLQALCQTPETTVFHVADVLQFLETSGQTYLIPPNYQQWARNCDEYIIMGSGIEKGIVQITPWSELQCTPIINDSFRCAYTLFWYTRFRDERMDERSQIEYGQACEMVVSTARKMAGQKAKDMEFVQHLVRLILEPRLWFWGIQVSEDEAKILRGCEDLLRDELVARMSQLSV</sequence>
<reference evidence="1" key="1">
    <citation type="submission" date="2021-12" db="EMBL/GenBank/DDBJ databases">
        <title>Curvularia clavata genome.</title>
        <authorList>
            <person name="Cao Y."/>
        </authorList>
    </citation>
    <scope>NUCLEOTIDE SEQUENCE</scope>
    <source>
        <strain evidence="1">Yc1106</strain>
    </source>
</reference>
<name>A0A9Q8ZET6_CURCL</name>
<dbReference type="AlphaFoldDB" id="A0A9Q8ZET6"/>
<organism evidence="1 2">
    <name type="scientific">Curvularia clavata</name>
    <dbReference type="NCBI Taxonomy" id="95742"/>
    <lineage>
        <taxon>Eukaryota</taxon>
        <taxon>Fungi</taxon>
        <taxon>Dikarya</taxon>
        <taxon>Ascomycota</taxon>
        <taxon>Pezizomycotina</taxon>
        <taxon>Dothideomycetes</taxon>
        <taxon>Pleosporomycetidae</taxon>
        <taxon>Pleosporales</taxon>
        <taxon>Pleosporineae</taxon>
        <taxon>Pleosporaceae</taxon>
        <taxon>Curvularia</taxon>
    </lineage>
</organism>
<protein>
    <submittedName>
        <fullName evidence="1">Uncharacterized protein</fullName>
    </submittedName>
</protein>
<evidence type="ECO:0000313" key="2">
    <source>
        <dbReference type="Proteomes" id="UP001056012"/>
    </source>
</evidence>
<dbReference type="VEuPathDB" id="FungiDB:yc1106_09275"/>
<keyword evidence="2" id="KW-1185">Reference proteome</keyword>
<proteinExistence type="predicted"/>
<dbReference type="OrthoDB" id="3694139at2759"/>
<accession>A0A9Q8ZET6</accession>
<gene>
    <name evidence="1" type="ORF">yc1106_09275</name>
</gene>
<evidence type="ECO:0000313" key="1">
    <source>
        <dbReference type="EMBL" id="USP82001.1"/>
    </source>
</evidence>